<organism evidence="2 3">
    <name type="scientific">Salinibacillus xinjiangensis</name>
    <dbReference type="NCBI Taxonomy" id="1229268"/>
    <lineage>
        <taxon>Bacteria</taxon>
        <taxon>Bacillati</taxon>
        <taxon>Bacillota</taxon>
        <taxon>Bacilli</taxon>
        <taxon>Bacillales</taxon>
        <taxon>Bacillaceae</taxon>
        <taxon>Salinibacillus</taxon>
    </lineage>
</organism>
<dbReference type="PROSITE" id="PS51819">
    <property type="entry name" value="VOC"/>
    <property type="match status" value="1"/>
</dbReference>
<dbReference type="InterPro" id="IPR037523">
    <property type="entry name" value="VOC_core"/>
</dbReference>
<dbReference type="PANTHER" id="PTHR39175:SF1">
    <property type="entry name" value="FAMILY PROTEIN, PUTATIVE (AFU_ORTHOLOGUE AFUA_3G15060)-RELATED"/>
    <property type="match status" value="1"/>
</dbReference>
<dbReference type="RefSeq" id="WP_153727742.1">
    <property type="nucleotide sequence ID" value="NZ_WJNH01000003.1"/>
</dbReference>
<dbReference type="Gene3D" id="3.10.180.10">
    <property type="entry name" value="2,3-Dihydroxybiphenyl 1,2-Dioxygenase, domain 1"/>
    <property type="match status" value="1"/>
</dbReference>
<dbReference type="PANTHER" id="PTHR39175">
    <property type="entry name" value="FAMILY PROTEIN, PUTATIVE (AFU_ORTHOLOGUE AFUA_3G15060)-RELATED"/>
    <property type="match status" value="1"/>
</dbReference>
<dbReference type="OrthoDB" id="9813630at2"/>
<dbReference type="AlphaFoldDB" id="A0A6G1X4G3"/>
<keyword evidence="3" id="KW-1185">Reference proteome</keyword>
<dbReference type="SUPFAM" id="SSF54593">
    <property type="entry name" value="Glyoxalase/Bleomycin resistance protein/Dihydroxybiphenyl dioxygenase"/>
    <property type="match status" value="1"/>
</dbReference>
<evidence type="ECO:0000259" key="1">
    <source>
        <dbReference type="PROSITE" id="PS51819"/>
    </source>
</evidence>
<evidence type="ECO:0000313" key="2">
    <source>
        <dbReference type="EMBL" id="MRG85795.1"/>
    </source>
</evidence>
<name>A0A6G1X4G3_9BACI</name>
<proteinExistence type="predicted"/>
<comment type="caution">
    <text evidence="2">The sequence shown here is derived from an EMBL/GenBank/DDBJ whole genome shotgun (WGS) entry which is preliminary data.</text>
</comment>
<evidence type="ECO:0000313" key="3">
    <source>
        <dbReference type="Proteomes" id="UP000480185"/>
    </source>
</evidence>
<sequence>MSFTVKGIDHIQLAAPAGCEAEAREFFANIIGMPEIEKPEELKKNGGVWFQAGHHELHIGVEQNFQPAQKAHPAFYIENLKALRERLTNNGIEVKVDDRLPGYNRFYATDPFGNRLEFLEKNN</sequence>
<accession>A0A6G1X4G3</accession>
<dbReference type="EMBL" id="WJNH01000003">
    <property type="protein sequence ID" value="MRG85795.1"/>
    <property type="molecule type" value="Genomic_DNA"/>
</dbReference>
<dbReference type="InterPro" id="IPR004360">
    <property type="entry name" value="Glyas_Fos-R_dOase_dom"/>
</dbReference>
<dbReference type="Proteomes" id="UP000480185">
    <property type="component" value="Unassembled WGS sequence"/>
</dbReference>
<dbReference type="InterPro" id="IPR029068">
    <property type="entry name" value="Glyas_Bleomycin-R_OHBP_Dase"/>
</dbReference>
<reference evidence="2 3" key="1">
    <citation type="submission" date="2019-11" db="EMBL/GenBank/DDBJ databases">
        <authorList>
            <person name="Li J."/>
        </authorList>
    </citation>
    <scope>NUCLEOTIDE SEQUENCE [LARGE SCALE GENOMIC DNA]</scope>
    <source>
        <strain evidence="2 3">J4</strain>
    </source>
</reference>
<protein>
    <submittedName>
        <fullName evidence="2">Glyoxalase</fullName>
    </submittedName>
</protein>
<feature type="domain" description="VOC" evidence="1">
    <location>
        <begin position="7"/>
        <end position="121"/>
    </location>
</feature>
<dbReference type="Pfam" id="PF00903">
    <property type="entry name" value="Glyoxalase"/>
    <property type="match status" value="1"/>
</dbReference>
<gene>
    <name evidence="2" type="ORF">GH754_05530</name>
</gene>